<dbReference type="PANTHER" id="PTHR24322:SF736">
    <property type="entry name" value="RETINOL DEHYDROGENASE 10"/>
    <property type="match status" value="1"/>
</dbReference>
<dbReference type="Proteomes" id="UP000287144">
    <property type="component" value="Unassembled WGS sequence"/>
</dbReference>
<organism evidence="13 14">
    <name type="scientific">Fusarium oligoseptatum</name>
    <dbReference type="NCBI Taxonomy" id="2604345"/>
    <lineage>
        <taxon>Eukaryota</taxon>
        <taxon>Fungi</taxon>
        <taxon>Dikarya</taxon>
        <taxon>Ascomycota</taxon>
        <taxon>Pezizomycotina</taxon>
        <taxon>Sordariomycetes</taxon>
        <taxon>Hypocreomycetidae</taxon>
        <taxon>Hypocreales</taxon>
        <taxon>Nectriaceae</taxon>
        <taxon>Fusarium</taxon>
        <taxon>Fusarium solani species complex</taxon>
    </lineage>
</organism>
<evidence type="ECO:0000256" key="12">
    <source>
        <dbReference type="RuleBase" id="RU000363"/>
    </source>
</evidence>
<evidence type="ECO:0000256" key="7">
    <source>
        <dbReference type="ARBA" id="ARBA00023098"/>
    </source>
</evidence>
<evidence type="ECO:0000256" key="6">
    <source>
        <dbReference type="ARBA" id="ARBA00023002"/>
    </source>
</evidence>
<evidence type="ECO:0000256" key="1">
    <source>
        <dbReference type="ARBA" id="ARBA00004141"/>
    </source>
</evidence>
<dbReference type="EMBL" id="NKCK01000153">
    <property type="protein sequence ID" value="RSL95385.1"/>
    <property type="molecule type" value="Genomic_DNA"/>
</dbReference>
<evidence type="ECO:0000256" key="4">
    <source>
        <dbReference type="ARBA" id="ARBA00022857"/>
    </source>
</evidence>
<gene>
    <name evidence="13" type="ORF">CEP52_012082</name>
</gene>
<dbReference type="PRINTS" id="PR00081">
    <property type="entry name" value="GDHRDH"/>
</dbReference>
<comment type="similarity">
    <text evidence="2 12">Belongs to the short-chain dehydrogenases/reductases (SDR) family.</text>
</comment>
<evidence type="ECO:0000256" key="10">
    <source>
        <dbReference type="ARBA" id="ARBA00068717"/>
    </source>
</evidence>
<evidence type="ECO:0000256" key="9">
    <source>
        <dbReference type="ARBA" id="ARBA00059620"/>
    </source>
</evidence>
<proteinExistence type="inferred from homology"/>
<sequence length="325" mass="36262">MSRGLCRLLQTLLKQGRGLTDFITTSIPQNPLFRRILGPLAIAGTCYGLNSLLNRLVLNTRTGAHLWDWKKEIVLITGGSGGMGSHMVKQFARRNVQVVSFDIQPPKQALPVNARFYQVDVTSPEAIHEAAEQIRRDIGDPTVLINNAGVVLGKDILSCNKDQVKRMFDVNILAHFWLSQEFLPSMIKQRHGHIVTMASIASFITIASNVDYSCTKAGLMAFHEGLAQDLKHRYNTRNVLTSIIYPYWVRTPLIKNLTAHPTFHDPLDEPDNVAEAIVNHVMGCKSGRVVLPAYGALLSGLRGFPLWLQELIRDSKANVLRDTTF</sequence>
<dbReference type="GO" id="GO:0052650">
    <property type="term" value="F:all-trans-retinol dehydrogenase (NADP+) activity"/>
    <property type="evidence" value="ECO:0007669"/>
    <property type="project" value="UniProtKB-ARBA"/>
</dbReference>
<comment type="subcellular location">
    <subcellularLocation>
        <location evidence="1">Membrane</location>
        <topology evidence="1">Multi-pass membrane protein</topology>
    </subcellularLocation>
</comment>
<dbReference type="STRING" id="1325735.A0A428T006"/>
<dbReference type="Gene3D" id="3.40.50.720">
    <property type="entry name" value="NAD(P)-binding Rossmann-like Domain"/>
    <property type="match status" value="1"/>
</dbReference>
<keyword evidence="8" id="KW-0472">Membrane</keyword>
<comment type="function">
    <text evidence="9">Catalyzes the reduction of all-trans-retinal to all-trans-retinol in the presence of NADPH.</text>
</comment>
<evidence type="ECO:0000256" key="5">
    <source>
        <dbReference type="ARBA" id="ARBA00022989"/>
    </source>
</evidence>
<accession>A0A428T006</accession>
<name>A0A428T006_9HYPO</name>
<dbReference type="AlphaFoldDB" id="A0A428T006"/>
<evidence type="ECO:0000313" key="13">
    <source>
        <dbReference type="EMBL" id="RSL95385.1"/>
    </source>
</evidence>
<keyword evidence="6" id="KW-0560">Oxidoreductase</keyword>
<protein>
    <recommendedName>
        <fullName evidence="10">Short-chain dehydrogenase/reductase 3</fullName>
    </recommendedName>
    <alternativeName>
        <fullName evidence="11">Retinal short-chain dehydrogenase/reductase 1</fullName>
    </alternativeName>
</protein>
<dbReference type="InterPro" id="IPR002347">
    <property type="entry name" value="SDR_fam"/>
</dbReference>
<dbReference type="PRINTS" id="PR00080">
    <property type="entry name" value="SDRFAMILY"/>
</dbReference>
<dbReference type="PANTHER" id="PTHR24322">
    <property type="entry name" value="PKSB"/>
    <property type="match status" value="1"/>
</dbReference>
<evidence type="ECO:0000256" key="8">
    <source>
        <dbReference type="ARBA" id="ARBA00023136"/>
    </source>
</evidence>
<dbReference type="Pfam" id="PF00106">
    <property type="entry name" value="adh_short"/>
    <property type="match status" value="1"/>
</dbReference>
<dbReference type="GO" id="GO:0016020">
    <property type="term" value="C:membrane"/>
    <property type="evidence" value="ECO:0007669"/>
    <property type="project" value="UniProtKB-SubCell"/>
</dbReference>
<reference evidence="13 14" key="1">
    <citation type="submission" date="2017-06" db="EMBL/GenBank/DDBJ databases">
        <title>Comparative genomic analysis of Ambrosia Fusariam Clade fungi.</title>
        <authorList>
            <person name="Stajich J.E."/>
            <person name="Carrillo J."/>
            <person name="Kijimoto T."/>
            <person name="Eskalen A."/>
            <person name="O'Donnell K."/>
            <person name="Kasson M."/>
        </authorList>
    </citation>
    <scope>NUCLEOTIDE SEQUENCE [LARGE SCALE GENOMIC DNA]</scope>
    <source>
        <strain evidence="13 14">NRRL62579</strain>
    </source>
</reference>
<dbReference type="PROSITE" id="PS00061">
    <property type="entry name" value="ADH_SHORT"/>
    <property type="match status" value="1"/>
</dbReference>
<keyword evidence="14" id="KW-1185">Reference proteome</keyword>
<evidence type="ECO:0000256" key="11">
    <source>
        <dbReference type="ARBA" id="ARBA00082544"/>
    </source>
</evidence>
<keyword evidence="3" id="KW-0812">Transmembrane</keyword>
<comment type="caution">
    <text evidence="13">The sequence shown here is derived from an EMBL/GenBank/DDBJ whole genome shotgun (WGS) entry which is preliminary data.</text>
</comment>
<dbReference type="InterPro" id="IPR020904">
    <property type="entry name" value="Sc_DH/Rdtase_CS"/>
</dbReference>
<dbReference type="SUPFAM" id="SSF51735">
    <property type="entry name" value="NAD(P)-binding Rossmann-fold domains"/>
    <property type="match status" value="1"/>
</dbReference>
<dbReference type="InterPro" id="IPR036291">
    <property type="entry name" value="NAD(P)-bd_dom_sf"/>
</dbReference>
<keyword evidence="7" id="KW-0443">Lipid metabolism</keyword>
<keyword evidence="4" id="KW-0521">NADP</keyword>
<dbReference type="FunFam" id="3.40.50.720:FF:000131">
    <property type="entry name" value="Short-chain dehydrogenase/reductase 3"/>
    <property type="match status" value="1"/>
</dbReference>
<evidence type="ECO:0000313" key="14">
    <source>
        <dbReference type="Proteomes" id="UP000287144"/>
    </source>
</evidence>
<evidence type="ECO:0000256" key="3">
    <source>
        <dbReference type="ARBA" id="ARBA00022692"/>
    </source>
</evidence>
<keyword evidence="5" id="KW-1133">Transmembrane helix</keyword>
<evidence type="ECO:0000256" key="2">
    <source>
        <dbReference type="ARBA" id="ARBA00006484"/>
    </source>
</evidence>